<protein>
    <submittedName>
        <fullName evidence="2">Uncharacterized protein</fullName>
    </submittedName>
</protein>
<accession>A0A8T1V1D5</accession>
<dbReference type="OrthoDB" id="79523at2759"/>
<evidence type="ECO:0000256" key="1">
    <source>
        <dbReference type="SAM" id="Coils"/>
    </source>
</evidence>
<dbReference type="PANTHER" id="PTHR14332">
    <property type="entry name" value="DISRUPTED IN SCHIZOPHRENIA 1 PROTEIN"/>
    <property type="match status" value="1"/>
</dbReference>
<proteinExistence type="predicted"/>
<dbReference type="EMBL" id="JAGDFL010002234">
    <property type="protein sequence ID" value="KAG7375092.1"/>
    <property type="molecule type" value="Genomic_DNA"/>
</dbReference>
<dbReference type="AlphaFoldDB" id="A0A8T1V1D5"/>
<dbReference type="GO" id="GO:0005874">
    <property type="term" value="C:microtubule"/>
    <property type="evidence" value="ECO:0007669"/>
    <property type="project" value="TreeGrafter"/>
</dbReference>
<organism evidence="2 3">
    <name type="scientific">Phytophthora boehmeriae</name>
    <dbReference type="NCBI Taxonomy" id="109152"/>
    <lineage>
        <taxon>Eukaryota</taxon>
        <taxon>Sar</taxon>
        <taxon>Stramenopiles</taxon>
        <taxon>Oomycota</taxon>
        <taxon>Peronosporomycetes</taxon>
        <taxon>Peronosporales</taxon>
        <taxon>Peronosporaceae</taxon>
        <taxon>Phytophthora</taxon>
    </lineage>
</organism>
<gene>
    <name evidence="2" type="ORF">PHYBOEH_004164</name>
</gene>
<name>A0A8T1V1D5_9STRA</name>
<reference evidence="2" key="1">
    <citation type="submission" date="2021-02" db="EMBL/GenBank/DDBJ databases">
        <authorList>
            <person name="Palmer J.M."/>
        </authorList>
    </citation>
    <scope>NUCLEOTIDE SEQUENCE</scope>
    <source>
        <strain evidence="2">SCRP23</strain>
    </source>
</reference>
<dbReference type="GO" id="GO:0045111">
    <property type="term" value="C:intermediate filament cytoskeleton"/>
    <property type="evidence" value="ECO:0007669"/>
    <property type="project" value="TreeGrafter"/>
</dbReference>
<comment type="caution">
    <text evidence="2">The sequence shown here is derived from an EMBL/GenBank/DDBJ whole genome shotgun (WGS) entry which is preliminary data.</text>
</comment>
<feature type="coiled-coil region" evidence="1">
    <location>
        <begin position="87"/>
        <end position="114"/>
    </location>
</feature>
<sequence length="151" mass="17672">MERKAQLAAQLMQYEMDLRDVEAQQHHACEIEDFEKADASNATINSVRDCMTLTESDVRKLDSELVAFVKAKEKAFANQLKSTRGTLRELEKFREDQETERTDVRNEYKKYEVDQTEHLQFEAQQIDTEMHHAPVSLENVIAENARDREHD</sequence>
<dbReference type="InterPro" id="IPR026081">
    <property type="entry name" value="DISC1"/>
</dbReference>
<keyword evidence="3" id="KW-1185">Reference proteome</keyword>
<dbReference type="GO" id="GO:0005815">
    <property type="term" value="C:microtubule organizing center"/>
    <property type="evidence" value="ECO:0007669"/>
    <property type="project" value="TreeGrafter"/>
</dbReference>
<evidence type="ECO:0000313" key="3">
    <source>
        <dbReference type="Proteomes" id="UP000693981"/>
    </source>
</evidence>
<dbReference type="PANTHER" id="PTHR14332:SF3">
    <property type="entry name" value="DISRUPTED IN SCHIZOPHRENIA 1 PROTEIN"/>
    <property type="match status" value="1"/>
</dbReference>
<evidence type="ECO:0000313" key="2">
    <source>
        <dbReference type="EMBL" id="KAG7375092.1"/>
    </source>
</evidence>
<keyword evidence="1" id="KW-0175">Coiled coil</keyword>
<dbReference type="Proteomes" id="UP000693981">
    <property type="component" value="Unassembled WGS sequence"/>
</dbReference>